<accession>G7DUW7</accession>
<evidence type="ECO:0000256" key="8">
    <source>
        <dbReference type="ARBA" id="ARBA00022729"/>
    </source>
</evidence>
<dbReference type="Gene3D" id="3.40.50.1820">
    <property type="entry name" value="alpha/beta hydrolase"/>
    <property type="match status" value="1"/>
</dbReference>
<evidence type="ECO:0000256" key="3">
    <source>
        <dbReference type="ARBA" id="ARBA00009431"/>
    </source>
</evidence>
<sequence length="676" mass="74412">MDLLSQRSMHAEPLLSLILSQHEHYPGEKHYNALKKRNALVSRQDDDGEHLPTAADLYIKSLPGLPSNSTLQMWSGEIPSQPLDAESEKTDAHIFFLLVRNRHIADKERLVIWFNGGPACSSFDGALMEVGPVRVQPGGDALREVDDAWNTYANVLFVDQPPGTGYSYVSTDKYLHELDDASNHLISFLKSFYEIFPEYRAMDTYLAGESFAGQYIPYFANAILQTTLIPTRLQGLLIGNGWIDPYAQYLSYLDFAYENKIITKGSEGAGLVEEKHNACNESLQRKGRDSLHIHENDCEPILSTILGTTRQTVNGKTMCINTYDIRLTDEYPSCGMGWPSDLKDLYKYLPREDVKSAFHAGSKDGAWVECSGPVGTNFHAHKNKPSITLLPKLLEQIPILLFSGDQDLICHHLGTERSLADMTWNGAQGLDGAEAQSWWVDGKPAGTWTEARNLTYVLVANASHMIGVDVPVPSHDMLLRFLGADLMSAAGSAARVPSRIGDEQEAIIGEIKPDGSTLNVTADATSSSNGATISDTSSSQRPEAVYNAGSAAVILLIVAAAVGAFWWMRGKRPQIHRNGVGSYKDTGSDLGTPYRNSMQSNRASRYLASKKGNLATISQEGDDQHELDELVIHQEDRSNPHESTDQLQRHNVGGGETLFALADSDEEGDIGREDER</sequence>
<dbReference type="OrthoDB" id="443318at2759"/>
<evidence type="ECO:0000256" key="2">
    <source>
        <dbReference type="ARBA" id="ARBA00004393"/>
    </source>
</evidence>
<keyword evidence="8" id="KW-0732">Signal</keyword>
<feature type="region of interest" description="Disordered" evidence="19">
    <location>
        <begin position="577"/>
        <end position="602"/>
    </location>
</feature>
<dbReference type="PRINTS" id="PR00724">
    <property type="entry name" value="CRBOXYPTASEC"/>
</dbReference>
<dbReference type="Proteomes" id="UP000009131">
    <property type="component" value="Unassembled WGS sequence"/>
</dbReference>
<comment type="caution">
    <text evidence="21">The sequence shown here is derived from an EMBL/GenBank/DDBJ whole genome shotgun (WGS) entry which is preliminary data.</text>
</comment>
<evidence type="ECO:0000256" key="9">
    <source>
        <dbReference type="ARBA" id="ARBA00022801"/>
    </source>
</evidence>
<keyword evidence="13" id="KW-0325">Glycoprotein</keyword>
<keyword evidence="10 20" id="KW-1133">Transmembrane helix</keyword>
<evidence type="ECO:0000256" key="13">
    <source>
        <dbReference type="ARBA" id="ARBA00023180"/>
    </source>
</evidence>
<keyword evidence="12 20" id="KW-0472">Membrane</keyword>
<dbReference type="RefSeq" id="XP_014565975.1">
    <property type="nucleotide sequence ID" value="XM_014710489.1"/>
</dbReference>
<evidence type="ECO:0000256" key="11">
    <source>
        <dbReference type="ARBA" id="ARBA00023034"/>
    </source>
</evidence>
<dbReference type="SUPFAM" id="SSF53474">
    <property type="entry name" value="alpha/beta-Hydrolases"/>
    <property type="match status" value="1"/>
</dbReference>
<dbReference type="PANTHER" id="PTHR11802">
    <property type="entry name" value="SERINE PROTEASE FAMILY S10 SERINE CARBOXYPEPTIDASE"/>
    <property type="match status" value="1"/>
</dbReference>
<dbReference type="EMBL" id="BABT02000032">
    <property type="protein sequence ID" value="GAA94377.1"/>
    <property type="molecule type" value="Genomic_DNA"/>
</dbReference>
<keyword evidence="6 20" id="KW-0812">Transmembrane</keyword>
<dbReference type="OMA" id="PLMFAGQ"/>
<dbReference type="EC" id="3.4.16.6" evidence="15"/>
<keyword evidence="4" id="KW-0121">Carboxypeptidase</keyword>
<dbReference type="STRING" id="764103.G7DUW7"/>
<keyword evidence="9" id="KW-0378">Hydrolase</keyword>
<protein>
    <recommendedName>
        <fullName evidence="17">Pheromone-processing carboxypeptidase KEX1</fullName>
        <ecNumber evidence="15">3.4.16.6</ecNumber>
    </recommendedName>
    <alternativeName>
        <fullName evidence="18">Carboxypeptidase D</fullName>
    </alternativeName>
    <alternativeName>
        <fullName evidence="16">Pheromone-processing carboxypeptidase kex1</fullName>
    </alternativeName>
</protein>
<feature type="compositionally biased region" description="Basic and acidic residues" evidence="19">
    <location>
        <begin position="634"/>
        <end position="648"/>
    </location>
</feature>
<comment type="subcellular location">
    <subcellularLocation>
        <location evidence="2">Golgi apparatus</location>
        <location evidence="2">trans-Golgi network membrane</location>
        <topology evidence="2">Single-pass type I membrane protein</topology>
    </subcellularLocation>
</comment>
<dbReference type="eggNOG" id="KOG1282">
    <property type="taxonomic scope" value="Eukaryota"/>
</dbReference>
<name>G7DUW7_MIXOS</name>
<evidence type="ECO:0000256" key="6">
    <source>
        <dbReference type="ARBA" id="ARBA00022692"/>
    </source>
</evidence>
<dbReference type="InterPro" id="IPR001563">
    <property type="entry name" value="Peptidase_S10"/>
</dbReference>
<evidence type="ECO:0000256" key="7">
    <source>
        <dbReference type="ARBA" id="ARBA00022703"/>
    </source>
</evidence>
<organism evidence="21 22">
    <name type="scientific">Mixia osmundae (strain CBS 9802 / IAM 14324 / JCM 22182 / KY 12970)</name>
    <dbReference type="NCBI Taxonomy" id="764103"/>
    <lineage>
        <taxon>Eukaryota</taxon>
        <taxon>Fungi</taxon>
        <taxon>Dikarya</taxon>
        <taxon>Basidiomycota</taxon>
        <taxon>Pucciniomycotina</taxon>
        <taxon>Mixiomycetes</taxon>
        <taxon>Mixiales</taxon>
        <taxon>Mixiaceae</taxon>
        <taxon>Mixia</taxon>
    </lineage>
</organism>
<evidence type="ECO:0000256" key="15">
    <source>
        <dbReference type="ARBA" id="ARBA00038895"/>
    </source>
</evidence>
<evidence type="ECO:0000256" key="5">
    <source>
        <dbReference type="ARBA" id="ARBA00022670"/>
    </source>
</evidence>
<dbReference type="InParanoid" id="G7DUW7"/>
<dbReference type="GO" id="GO:0006508">
    <property type="term" value="P:proteolysis"/>
    <property type="evidence" value="ECO:0007669"/>
    <property type="project" value="UniProtKB-KW"/>
</dbReference>
<comment type="similarity">
    <text evidence="3">Belongs to the peptidase S10 family.</text>
</comment>
<keyword evidence="5" id="KW-0645">Protease</keyword>
<dbReference type="GO" id="GO:0006915">
    <property type="term" value="P:apoptotic process"/>
    <property type="evidence" value="ECO:0007669"/>
    <property type="project" value="UniProtKB-KW"/>
</dbReference>
<proteinExistence type="inferred from homology"/>
<feature type="region of interest" description="Disordered" evidence="19">
    <location>
        <begin position="634"/>
        <end position="676"/>
    </location>
</feature>
<dbReference type="AlphaFoldDB" id="G7DUW7"/>
<evidence type="ECO:0000313" key="22">
    <source>
        <dbReference type="Proteomes" id="UP000009131"/>
    </source>
</evidence>
<reference evidence="21 22" key="2">
    <citation type="journal article" date="2012" name="Open Biol.">
        <title>Characteristics of nucleosomes and linker DNA regions on the genome of the basidiomycete Mixia osmundae revealed by mono- and dinucleosome mapping.</title>
        <authorList>
            <person name="Nishida H."/>
            <person name="Kondo S."/>
            <person name="Matsumoto T."/>
            <person name="Suzuki Y."/>
            <person name="Yoshikawa H."/>
            <person name="Taylor T.D."/>
            <person name="Sugiyama J."/>
        </authorList>
    </citation>
    <scope>NUCLEOTIDE SEQUENCE [LARGE SCALE GENOMIC DNA]</scope>
    <source>
        <strain evidence="22">CBS 9802 / IAM 14324 / JCM 22182 / KY 12970</strain>
    </source>
</reference>
<dbReference type="InterPro" id="IPR029058">
    <property type="entry name" value="AB_hydrolase_fold"/>
</dbReference>
<feature type="transmembrane region" description="Helical" evidence="20">
    <location>
        <begin position="544"/>
        <end position="567"/>
    </location>
</feature>
<evidence type="ECO:0000256" key="10">
    <source>
        <dbReference type="ARBA" id="ARBA00022989"/>
    </source>
</evidence>
<evidence type="ECO:0000256" key="4">
    <source>
        <dbReference type="ARBA" id="ARBA00022645"/>
    </source>
</evidence>
<comment type="function">
    <text evidence="14">Protease with a carboxypeptidase B-like function involved in the C-terminal processing of the lysine and arginine residues from protein precursors. Promotes cell fusion and is involved in the programmed cell death.</text>
</comment>
<dbReference type="PANTHER" id="PTHR11802:SF190">
    <property type="entry name" value="PHEROMONE-PROCESSING CARBOXYPEPTIDASE KEX1"/>
    <property type="match status" value="1"/>
</dbReference>
<evidence type="ECO:0000256" key="1">
    <source>
        <dbReference type="ARBA" id="ARBA00001003"/>
    </source>
</evidence>
<dbReference type="MEROPS" id="S10.007"/>
<dbReference type="Pfam" id="PF00450">
    <property type="entry name" value="Peptidase_S10"/>
    <property type="match status" value="1"/>
</dbReference>
<keyword evidence="11" id="KW-0333">Golgi apparatus</keyword>
<evidence type="ECO:0000256" key="12">
    <source>
        <dbReference type="ARBA" id="ARBA00023136"/>
    </source>
</evidence>
<evidence type="ECO:0000256" key="16">
    <source>
        <dbReference type="ARBA" id="ARBA00040403"/>
    </source>
</evidence>
<dbReference type="GO" id="GO:0005802">
    <property type="term" value="C:trans-Golgi network"/>
    <property type="evidence" value="ECO:0007669"/>
    <property type="project" value="TreeGrafter"/>
</dbReference>
<comment type="catalytic activity">
    <reaction evidence="1">
        <text>Preferential release of a C-terminal arginine or lysine residue.</text>
        <dbReference type="EC" id="3.4.16.6"/>
    </reaction>
</comment>
<evidence type="ECO:0000256" key="19">
    <source>
        <dbReference type="SAM" id="MobiDB-lite"/>
    </source>
</evidence>
<dbReference type="FunFam" id="3.40.50.1820:FF:000121">
    <property type="entry name" value="Carboxypeptidase D"/>
    <property type="match status" value="1"/>
</dbReference>
<evidence type="ECO:0000256" key="18">
    <source>
        <dbReference type="ARBA" id="ARBA00042717"/>
    </source>
</evidence>
<keyword evidence="7" id="KW-0053">Apoptosis</keyword>
<evidence type="ECO:0000313" key="21">
    <source>
        <dbReference type="EMBL" id="GAA94377.1"/>
    </source>
</evidence>
<dbReference type="HOGENOM" id="CLU_008523_11_1_1"/>
<keyword evidence="22" id="KW-1185">Reference proteome</keyword>
<evidence type="ECO:0000256" key="20">
    <source>
        <dbReference type="SAM" id="Phobius"/>
    </source>
</evidence>
<gene>
    <name evidence="21" type="primary">Mo01028</name>
    <name evidence="21" type="ORF">E5Q_01028</name>
</gene>
<evidence type="ECO:0000256" key="14">
    <source>
        <dbReference type="ARBA" id="ARBA00037042"/>
    </source>
</evidence>
<evidence type="ECO:0000256" key="17">
    <source>
        <dbReference type="ARBA" id="ARBA00040628"/>
    </source>
</evidence>
<dbReference type="FunCoup" id="G7DUW7">
    <property type="interactions" value="208"/>
</dbReference>
<dbReference type="GO" id="GO:0004185">
    <property type="term" value="F:serine-type carboxypeptidase activity"/>
    <property type="evidence" value="ECO:0007669"/>
    <property type="project" value="UniProtKB-EC"/>
</dbReference>
<reference evidence="21 22" key="1">
    <citation type="journal article" date="2011" name="J. Gen. Appl. Microbiol.">
        <title>Draft genome sequencing of the enigmatic basidiomycete Mixia osmundae.</title>
        <authorList>
            <person name="Nishida H."/>
            <person name="Nagatsuka Y."/>
            <person name="Sugiyama J."/>
        </authorList>
    </citation>
    <scope>NUCLEOTIDE SEQUENCE [LARGE SCALE GENOMIC DNA]</scope>
    <source>
        <strain evidence="22">CBS 9802 / IAM 14324 / JCM 22182 / KY 12970</strain>
    </source>
</reference>